<proteinExistence type="predicted"/>
<dbReference type="SUPFAM" id="SSF50129">
    <property type="entry name" value="GroES-like"/>
    <property type="match status" value="1"/>
</dbReference>
<dbReference type="Proteomes" id="UP000249688">
    <property type="component" value="Unassembled WGS sequence"/>
</dbReference>
<evidence type="ECO:0000256" key="1">
    <source>
        <dbReference type="ARBA" id="ARBA00022857"/>
    </source>
</evidence>
<dbReference type="Pfam" id="PF08240">
    <property type="entry name" value="ADH_N"/>
    <property type="match status" value="1"/>
</dbReference>
<feature type="domain" description="Enoyl reductase (ER)" evidence="3">
    <location>
        <begin position="15"/>
        <end position="327"/>
    </location>
</feature>
<reference evidence="4 5" key="1">
    <citation type="submission" date="2018-06" db="EMBL/GenBank/DDBJ databases">
        <title>Genomic Encyclopedia of Archaeal and Bacterial Type Strains, Phase II (KMG-II): from individual species to whole genera.</title>
        <authorList>
            <person name="Goeker M."/>
        </authorList>
    </citation>
    <scope>NUCLEOTIDE SEQUENCE [LARGE SCALE GENOMIC DNA]</scope>
    <source>
        <strain evidence="4 5">DSM 24525</strain>
    </source>
</reference>
<dbReference type="EMBL" id="QKYU01000006">
    <property type="protein sequence ID" value="PZW48056.1"/>
    <property type="molecule type" value="Genomic_DNA"/>
</dbReference>
<accession>A0A2W7KJD6</accession>
<dbReference type="OrthoDB" id="9805663at2"/>
<dbReference type="Gene3D" id="3.90.180.10">
    <property type="entry name" value="Medium-chain alcohol dehydrogenases, catalytic domain"/>
    <property type="match status" value="1"/>
</dbReference>
<sequence length="330" mass="34841">MAARTTRVVLIDHPGGPEVLRVEERMVEAPSAGEVLLRHTAIGVNFIDIQHRSGRYPLAAYPATLGIEAAGVVLEVGEGVEAVQPGQRVVYSFPPFGSYADLRCVKAEHLVPIPDTVGDDIAAAVFNKGITAHYLLHTTYRVQKDETIVVHAAAGGVGSLLCQWASAKGADVIGVVGSQEKVATAASNGCAHVVVHSREDLPARVRALTGGAGVPVVFDSVGRDSFEASLLCLRPRGMLVSFGTASGPLPPFDLFRLNTLGSLYVTSPGYVTHTQDRAELLWRAGDVFAAVADGTLRVALGKVYNLADAAEAHRDLQGRRSIGVSILRPA</sequence>
<dbReference type="PANTHER" id="PTHR48106:SF13">
    <property type="entry name" value="QUINONE OXIDOREDUCTASE-RELATED"/>
    <property type="match status" value="1"/>
</dbReference>
<dbReference type="InterPro" id="IPR047618">
    <property type="entry name" value="QOR-like"/>
</dbReference>
<keyword evidence="2" id="KW-0560">Oxidoreductase</keyword>
<dbReference type="FunFam" id="3.40.50.720:FF:000053">
    <property type="entry name" value="Quinone oxidoreductase 1"/>
    <property type="match status" value="1"/>
</dbReference>
<dbReference type="InterPro" id="IPR020843">
    <property type="entry name" value="ER"/>
</dbReference>
<dbReference type="InterPro" id="IPR011032">
    <property type="entry name" value="GroES-like_sf"/>
</dbReference>
<dbReference type="AlphaFoldDB" id="A0A2W7KJD6"/>
<dbReference type="GO" id="GO:0070402">
    <property type="term" value="F:NADPH binding"/>
    <property type="evidence" value="ECO:0007669"/>
    <property type="project" value="TreeGrafter"/>
</dbReference>
<dbReference type="CDD" id="cd05286">
    <property type="entry name" value="QOR2"/>
    <property type="match status" value="1"/>
</dbReference>
<dbReference type="SUPFAM" id="SSF51735">
    <property type="entry name" value="NAD(P)-binding Rossmann-fold domains"/>
    <property type="match status" value="1"/>
</dbReference>
<dbReference type="Gene3D" id="3.40.50.720">
    <property type="entry name" value="NAD(P)-binding Rossmann-like Domain"/>
    <property type="match status" value="1"/>
</dbReference>
<dbReference type="PANTHER" id="PTHR48106">
    <property type="entry name" value="QUINONE OXIDOREDUCTASE PIG3-RELATED"/>
    <property type="match status" value="1"/>
</dbReference>
<dbReference type="GO" id="GO:0003960">
    <property type="term" value="F:quinone reductase (NADPH) activity"/>
    <property type="evidence" value="ECO:0007669"/>
    <property type="project" value="InterPro"/>
</dbReference>
<dbReference type="GO" id="GO:0035925">
    <property type="term" value="F:mRNA 3'-UTR AU-rich region binding"/>
    <property type="evidence" value="ECO:0007669"/>
    <property type="project" value="TreeGrafter"/>
</dbReference>
<keyword evidence="1" id="KW-0521">NADP</keyword>
<evidence type="ECO:0000259" key="3">
    <source>
        <dbReference type="SMART" id="SM00829"/>
    </source>
</evidence>
<organism evidence="4 5">
    <name type="scientific">Humitalea rosea</name>
    <dbReference type="NCBI Taxonomy" id="990373"/>
    <lineage>
        <taxon>Bacteria</taxon>
        <taxon>Pseudomonadati</taxon>
        <taxon>Pseudomonadota</taxon>
        <taxon>Alphaproteobacteria</taxon>
        <taxon>Acetobacterales</taxon>
        <taxon>Roseomonadaceae</taxon>
        <taxon>Humitalea</taxon>
    </lineage>
</organism>
<name>A0A2W7KJD6_9PROT</name>
<gene>
    <name evidence="4" type="ORF">C8P66_10660</name>
</gene>
<dbReference type="GO" id="GO:0005829">
    <property type="term" value="C:cytosol"/>
    <property type="evidence" value="ECO:0007669"/>
    <property type="project" value="TreeGrafter"/>
</dbReference>
<evidence type="ECO:0000313" key="5">
    <source>
        <dbReference type="Proteomes" id="UP000249688"/>
    </source>
</evidence>
<dbReference type="SMART" id="SM00829">
    <property type="entry name" value="PKS_ER"/>
    <property type="match status" value="1"/>
</dbReference>
<dbReference type="InterPro" id="IPR036291">
    <property type="entry name" value="NAD(P)-bd_dom_sf"/>
</dbReference>
<evidence type="ECO:0000313" key="4">
    <source>
        <dbReference type="EMBL" id="PZW48056.1"/>
    </source>
</evidence>
<keyword evidence="5" id="KW-1185">Reference proteome</keyword>
<protein>
    <submittedName>
        <fullName evidence="4">NADPH2:quinone reductase</fullName>
    </submittedName>
</protein>
<dbReference type="InterPro" id="IPR013149">
    <property type="entry name" value="ADH-like_C"/>
</dbReference>
<dbReference type="RefSeq" id="WP_111397439.1">
    <property type="nucleotide sequence ID" value="NZ_QKYU01000006.1"/>
</dbReference>
<evidence type="ECO:0000256" key="2">
    <source>
        <dbReference type="ARBA" id="ARBA00023002"/>
    </source>
</evidence>
<dbReference type="InterPro" id="IPR013154">
    <property type="entry name" value="ADH-like_N"/>
</dbReference>
<comment type="caution">
    <text evidence="4">The sequence shown here is derived from an EMBL/GenBank/DDBJ whole genome shotgun (WGS) entry which is preliminary data.</text>
</comment>
<dbReference type="Pfam" id="PF00107">
    <property type="entry name" value="ADH_zinc_N"/>
    <property type="match status" value="1"/>
</dbReference>